<dbReference type="InterPro" id="IPR011652">
    <property type="entry name" value="MORN_2"/>
</dbReference>
<evidence type="ECO:0000313" key="2">
    <source>
        <dbReference type="Proteomes" id="UP000253934"/>
    </source>
</evidence>
<keyword evidence="2" id="KW-1185">Reference proteome</keyword>
<gene>
    <name evidence="1" type="ORF">DCC88_02850</name>
</gene>
<proteinExistence type="predicted"/>
<protein>
    <submittedName>
        <fullName evidence="1">Toxin-antitoxin system YwqK family antitoxin</fullName>
    </submittedName>
</protein>
<dbReference type="SUPFAM" id="SSF82185">
    <property type="entry name" value="Histone H3 K4-specific methyltransferase SET7/9 N-terminal domain"/>
    <property type="match status" value="2"/>
</dbReference>
<comment type="caution">
    <text evidence="1">The sequence shown here is derived from an EMBL/GenBank/DDBJ whole genome shotgun (WGS) entry which is preliminary data.</text>
</comment>
<evidence type="ECO:0000313" key="1">
    <source>
        <dbReference type="EMBL" id="RDB36865.1"/>
    </source>
</evidence>
<sequence>MHIKFIVIMIFLKNYAYSSQWFCKEGASKKIEDTYEVCGIGRDNDEDVARKNALKNAFEEFDLICNKSDDCRGKYKEINPLRSDCEKNNENYFTCYRSVYITIDKLKIIDNIVNKSSNENNYEDLIIDVNKKEIERNTAPKLEDLKKRSEKIYIYKKDIIEFESNNITQFLDIKTKEPVSGIGLSLYKEGFIEKIFLIKNGFINGFSRSYYENGNIMEENLYKNGYGTVTFWYENGTIKAIGVAQNGELNGEFKLYYENGEINCIGNFTQGKLNGGRKCYYETGELKSEHLFKNGILNGVYMLYYKDEILKQRGKYCSGVVCGVLQVFYDSGELNTEFEYIKGKKEGKSTFYLKNGKICATAIYKNDKLISGKTSTGRKLNRAELVNWEVAGKVNCN</sequence>
<dbReference type="Pfam" id="PF07661">
    <property type="entry name" value="MORN_2"/>
    <property type="match status" value="5"/>
</dbReference>
<dbReference type="AlphaFoldDB" id="A0A369KVY8"/>
<dbReference type="Proteomes" id="UP000253934">
    <property type="component" value="Unassembled WGS sequence"/>
</dbReference>
<reference evidence="1" key="1">
    <citation type="submission" date="2018-04" db="EMBL/GenBank/DDBJ databases">
        <title>Draft genome sequence of the Candidatus Spirobacillus cienkowskii, a pathogen of freshwater Daphnia species, reconstructed from hemolymph metagenomic reads.</title>
        <authorList>
            <person name="Bresciani L."/>
            <person name="Lemos L.N."/>
            <person name="Wale N."/>
            <person name="Lin J.Y."/>
            <person name="Fernandes G.R."/>
            <person name="Duffy M.A."/>
            <person name="Rodrigues J.M."/>
        </authorList>
    </citation>
    <scope>NUCLEOTIDE SEQUENCE [LARGE SCALE GENOMIC DNA]</scope>
    <source>
        <strain evidence="1">Binning01</strain>
    </source>
</reference>
<dbReference type="EMBL" id="QOVW01000020">
    <property type="protein sequence ID" value="RDB36865.1"/>
    <property type="molecule type" value="Genomic_DNA"/>
</dbReference>
<dbReference type="Gene3D" id="2.20.110.10">
    <property type="entry name" value="Histone H3 K4-specific methyltransferase SET7/9 N-terminal domain"/>
    <property type="match status" value="3"/>
</dbReference>
<name>A0A369KVY8_9BACT</name>
<accession>A0A369KVY8</accession>
<organism evidence="1 2">
    <name type="scientific">Spirobacillus cienkowskii</name>
    <dbReference type="NCBI Taxonomy" id="495820"/>
    <lineage>
        <taxon>Bacteria</taxon>
        <taxon>Pseudomonadati</taxon>
        <taxon>Bdellovibrionota</taxon>
        <taxon>Oligoflexia</taxon>
        <taxon>Silvanigrellales</taxon>
        <taxon>Spirobacillus</taxon>
    </lineage>
</organism>